<reference evidence="1 2" key="1">
    <citation type="journal article" date="2018" name="Front. Plant Sci.">
        <title>Red Clover (Trifolium pratense) and Zigzag Clover (T. medium) - A Picture of Genomic Similarities and Differences.</title>
        <authorList>
            <person name="Dluhosova J."/>
            <person name="Istvanek J."/>
            <person name="Nedelnik J."/>
            <person name="Repkova J."/>
        </authorList>
    </citation>
    <scope>NUCLEOTIDE SEQUENCE [LARGE SCALE GENOMIC DNA]</scope>
    <source>
        <strain evidence="2">cv. 10/8</strain>
        <tissue evidence="1">Leaf</tissue>
    </source>
</reference>
<accession>A0A392R3Z0</accession>
<sequence length="107" mass="12580">MQAQDPLQEIDIGDGSIKRPTYISTNIDPSLRVKVVELLKEYKDCFAWDYNEMPGLSKDLVEHRLPLRPDKKLVKQLPRRFAPEIMIKIKAEIERLLKCKFIRTSRL</sequence>
<dbReference type="SUPFAM" id="SSF56672">
    <property type="entry name" value="DNA/RNA polymerases"/>
    <property type="match status" value="1"/>
</dbReference>
<proteinExistence type="predicted"/>
<protein>
    <recommendedName>
        <fullName evidence="3">Reverse transcriptase domain-containing protein</fullName>
    </recommendedName>
</protein>
<name>A0A392R3Z0_9FABA</name>
<evidence type="ECO:0000313" key="2">
    <source>
        <dbReference type="Proteomes" id="UP000265520"/>
    </source>
</evidence>
<dbReference type="AlphaFoldDB" id="A0A392R3Z0"/>
<dbReference type="Proteomes" id="UP000265520">
    <property type="component" value="Unassembled WGS sequence"/>
</dbReference>
<dbReference type="EMBL" id="LXQA010178293">
    <property type="protein sequence ID" value="MCI30265.1"/>
    <property type="molecule type" value="Genomic_DNA"/>
</dbReference>
<organism evidence="1 2">
    <name type="scientific">Trifolium medium</name>
    <dbReference type="NCBI Taxonomy" id="97028"/>
    <lineage>
        <taxon>Eukaryota</taxon>
        <taxon>Viridiplantae</taxon>
        <taxon>Streptophyta</taxon>
        <taxon>Embryophyta</taxon>
        <taxon>Tracheophyta</taxon>
        <taxon>Spermatophyta</taxon>
        <taxon>Magnoliopsida</taxon>
        <taxon>eudicotyledons</taxon>
        <taxon>Gunneridae</taxon>
        <taxon>Pentapetalae</taxon>
        <taxon>rosids</taxon>
        <taxon>fabids</taxon>
        <taxon>Fabales</taxon>
        <taxon>Fabaceae</taxon>
        <taxon>Papilionoideae</taxon>
        <taxon>50 kb inversion clade</taxon>
        <taxon>NPAAA clade</taxon>
        <taxon>Hologalegina</taxon>
        <taxon>IRL clade</taxon>
        <taxon>Trifolieae</taxon>
        <taxon>Trifolium</taxon>
    </lineage>
</organism>
<keyword evidence="2" id="KW-1185">Reference proteome</keyword>
<evidence type="ECO:0000313" key="1">
    <source>
        <dbReference type="EMBL" id="MCI30265.1"/>
    </source>
</evidence>
<comment type="caution">
    <text evidence="1">The sequence shown here is derived from an EMBL/GenBank/DDBJ whole genome shotgun (WGS) entry which is preliminary data.</text>
</comment>
<evidence type="ECO:0008006" key="3">
    <source>
        <dbReference type="Google" id="ProtNLM"/>
    </source>
</evidence>
<dbReference type="Gene3D" id="3.10.10.10">
    <property type="entry name" value="HIV Type 1 Reverse Transcriptase, subunit A, domain 1"/>
    <property type="match status" value="1"/>
</dbReference>
<dbReference type="InterPro" id="IPR043502">
    <property type="entry name" value="DNA/RNA_pol_sf"/>
</dbReference>